<feature type="non-terminal residue" evidence="1">
    <location>
        <position position="21"/>
    </location>
</feature>
<dbReference type="AlphaFoldDB" id="A0A0F9GIG7"/>
<name>A0A0F9GIG7_9ZZZZ</name>
<evidence type="ECO:0000313" key="1">
    <source>
        <dbReference type="EMBL" id="KKL62952.1"/>
    </source>
</evidence>
<sequence>MPRELIPKDYMGDGIYIEDIG</sequence>
<dbReference type="EMBL" id="LAZR01028329">
    <property type="protein sequence ID" value="KKL62952.1"/>
    <property type="molecule type" value="Genomic_DNA"/>
</dbReference>
<gene>
    <name evidence="1" type="ORF">LCGC14_2180080</name>
</gene>
<organism evidence="1">
    <name type="scientific">marine sediment metagenome</name>
    <dbReference type="NCBI Taxonomy" id="412755"/>
    <lineage>
        <taxon>unclassified sequences</taxon>
        <taxon>metagenomes</taxon>
        <taxon>ecological metagenomes</taxon>
    </lineage>
</organism>
<protein>
    <submittedName>
        <fullName evidence="1">Uncharacterized protein</fullName>
    </submittedName>
</protein>
<accession>A0A0F9GIG7</accession>
<comment type="caution">
    <text evidence="1">The sequence shown here is derived from an EMBL/GenBank/DDBJ whole genome shotgun (WGS) entry which is preliminary data.</text>
</comment>
<reference evidence="1" key="1">
    <citation type="journal article" date="2015" name="Nature">
        <title>Complex archaea that bridge the gap between prokaryotes and eukaryotes.</title>
        <authorList>
            <person name="Spang A."/>
            <person name="Saw J.H."/>
            <person name="Jorgensen S.L."/>
            <person name="Zaremba-Niedzwiedzka K."/>
            <person name="Martijn J."/>
            <person name="Lind A.E."/>
            <person name="van Eijk R."/>
            <person name="Schleper C."/>
            <person name="Guy L."/>
            <person name="Ettema T.J."/>
        </authorList>
    </citation>
    <scope>NUCLEOTIDE SEQUENCE</scope>
</reference>
<proteinExistence type="predicted"/>